<sequence>MVFRAGSINVGVCLFQEAPATVLSGGWETVRNGSATDKHAHLHAWGKANKLFLAEGATNSAYVPCTSTSRQHECYSLILK</sequence>
<keyword evidence="2" id="KW-1185">Reference proteome</keyword>
<organism evidence="1 2">
    <name type="scientific">Lagenidium giganteum</name>
    <dbReference type="NCBI Taxonomy" id="4803"/>
    <lineage>
        <taxon>Eukaryota</taxon>
        <taxon>Sar</taxon>
        <taxon>Stramenopiles</taxon>
        <taxon>Oomycota</taxon>
        <taxon>Peronosporomycetes</taxon>
        <taxon>Pythiales</taxon>
        <taxon>Pythiaceae</taxon>
    </lineage>
</organism>
<dbReference type="AlphaFoldDB" id="A0AAV2YT41"/>
<reference evidence="1" key="2">
    <citation type="journal article" date="2023" name="Microbiol Resour">
        <title>Decontamination and Annotation of the Draft Genome Sequence of the Oomycete Lagenidium giganteum ARSEF 373.</title>
        <authorList>
            <person name="Morgan W.R."/>
            <person name="Tartar A."/>
        </authorList>
    </citation>
    <scope>NUCLEOTIDE SEQUENCE</scope>
    <source>
        <strain evidence="1">ARSEF 373</strain>
    </source>
</reference>
<protein>
    <recommendedName>
        <fullName evidence="3">Secreted protein</fullName>
    </recommendedName>
</protein>
<comment type="caution">
    <text evidence="1">The sequence shown here is derived from an EMBL/GenBank/DDBJ whole genome shotgun (WGS) entry which is preliminary data.</text>
</comment>
<evidence type="ECO:0008006" key="3">
    <source>
        <dbReference type="Google" id="ProtNLM"/>
    </source>
</evidence>
<dbReference type="EMBL" id="DAKRPA010000114">
    <property type="protein sequence ID" value="DAZ98167.1"/>
    <property type="molecule type" value="Genomic_DNA"/>
</dbReference>
<accession>A0AAV2YT41</accession>
<evidence type="ECO:0000313" key="1">
    <source>
        <dbReference type="EMBL" id="DAZ98167.1"/>
    </source>
</evidence>
<proteinExistence type="predicted"/>
<dbReference type="Proteomes" id="UP001146120">
    <property type="component" value="Unassembled WGS sequence"/>
</dbReference>
<evidence type="ECO:0000313" key="2">
    <source>
        <dbReference type="Proteomes" id="UP001146120"/>
    </source>
</evidence>
<name>A0AAV2YT41_9STRA</name>
<gene>
    <name evidence="1" type="ORF">N0F65_005633</name>
</gene>
<reference evidence="1" key="1">
    <citation type="submission" date="2022-11" db="EMBL/GenBank/DDBJ databases">
        <authorList>
            <person name="Morgan W.R."/>
            <person name="Tartar A."/>
        </authorList>
    </citation>
    <scope>NUCLEOTIDE SEQUENCE</scope>
    <source>
        <strain evidence="1">ARSEF 373</strain>
    </source>
</reference>